<dbReference type="OrthoDB" id="2130750at2759"/>
<gene>
    <name evidence="4" type="ORF">TrST_g9175</name>
</gene>
<keyword evidence="1" id="KW-0472">Membrane</keyword>
<dbReference type="Pfam" id="PF00226">
    <property type="entry name" value="DnaJ"/>
    <property type="match status" value="1"/>
</dbReference>
<dbReference type="SMART" id="SM00271">
    <property type="entry name" value="DnaJ"/>
    <property type="match status" value="1"/>
</dbReference>
<organism evidence="4 5">
    <name type="scientific">Triparma strigata</name>
    <dbReference type="NCBI Taxonomy" id="1606541"/>
    <lineage>
        <taxon>Eukaryota</taxon>
        <taxon>Sar</taxon>
        <taxon>Stramenopiles</taxon>
        <taxon>Ochrophyta</taxon>
        <taxon>Bolidophyceae</taxon>
        <taxon>Parmales</taxon>
        <taxon>Triparmaceae</taxon>
        <taxon>Triparma</taxon>
    </lineage>
</organism>
<feature type="domain" description="J" evidence="3">
    <location>
        <begin position="33"/>
        <end position="96"/>
    </location>
</feature>
<dbReference type="EMBL" id="BRXY01000207">
    <property type="protein sequence ID" value="GMH77371.1"/>
    <property type="molecule type" value="Genomic_DNA"/>
</dbReference>
<keyword evidence="1" id="KW-0812">Transmembrane</keyword>
<evidence type="ECO:0000256" key="2">
    <source>
        <dbReference type="SAM" id="SignalP"/>
    </source>
</evidence>
<dbReference type="CDD" id="cd06257">
    <property type="entry name" value="DnaJ"/>
    <property type="match status" value="1"/>
</dbReference>
<feature type="transmembrane region" description="Helical" evidence="1">
    <location>
        <begin position="190"/>
        <end position="209"/>
    </location>
</feature>
<dbReference type="InterPro" id="IPR036869">
    <property type="entry name" value="J_dom_sf"/>
</dbReference>
<dbReference type="PRINTS" id="PR00625">
    <property type="entry name" value="JDOMAIN"/>
</dbReference>
<dbReference type="Proteomes" id="UP001165085">
    <property type="component" value="Unassembled WGS sequence"/>
</dbReference>
<sequence>MSALFVSLLFLLVCLTLPPAAGQRAKPKVGLRQDYRTLGVSPNSQTKEIKSAYRRLSLEFHPDRNPGCSDCGVKQANLNSAYERVIYARREHDNPELSKFFGFSEKIYNLVYDLIDLWESVPSEMKLKLFHLLEEYRQSPALVQDLEHLFTLIANLFVGPLASLIFYMWLFAVLCFWIGCFWILIRVFRLFKFLFGLVFSVLVFPFRLLSFGSSSKEKMKSEKMKSS</sequence>
<feature type="chain" id="PRO_5040831126" description="J domain-containing protein" evidence="2">
    <location>
        <begin position="23"/>
        <end position="227"/>
    </location>
</feature>
<dbReference type="InterPro" id="IPR050817">
    <property type="entry name" value="DjlA_DnaK_co-chaperone"/>
</dbReference>
<reference evidence="5" key="1">
    <citation type="journal article" date="2023" name="Commun. Biol.">
        <title>Genome analysis of Parmales, the sister group of diatoms, reveals the evolutionary specialization of diatoms from phago-mixotrophs to photoautotrophs.</title>
        <authorList>
            <person name="Ban H."/>
            <person name="Sato S."/>
            <person name="Yoshikawa S."/>
            <person name="Yamada K."/>
            <person name="Nakamura Y."/>
            <person name="Ichinomiya M."/>
            <person name="Sato N."/>
            <person name="Blanc-Mathieu R."/>
            <person name="Endo H."/>
            <person name="Kuwata A."/>
            <person name="Ogata H."/>
        </authorList>
    </citation>
    <scope>NUCLEOTIDE SEQUENCE [LARGE SCALE GENOMIC DNA]</scope>
    <source>
        <strain evidence="5">NIES 3701</strain>
    </source>
</reference>
<dbReference type="SUPFAM" id="SSF46565">
    <property type="entry name" value="Chaperone J-domain"/>
    <property type="match status" value="1"/>
</dbReference>
<keyword evidence="5" id="KW-1185">Reference proteome</keyword>
<comment type="caution">
    <text evidence="4">The sequence shown here is derived from an EMBL/GenBank/DDBJ whole genome shotgun (WGS) entry which is preliminary data.</text>
</comment>
<feature type="signal peptide" evidence="2">
    <location>
        <begin position="1"/>
        <end position="22"/>
    </location>
</feature>
<dbReference type="PANTHER" id="PTHR24074">
    <property type="entry name" value="CO-CHAPERONE PROTEIN DJLA"/>
    <property type="match status" value="1"/>
</dbReference>
<proteinExistence type="predicted"/>
<protein>
    <recommendedName>
        <fullName evidence="3">J domain-containing protein</fullName>
    </recommendedName>
</protein>
<dbReference type="InterPro" id="IPR001623">
    <property type="entry name" value="DnaJ_domain"/>
</dbReference>
<keyword evidence="1" id="KW-1133">Transmembrane helix</keyword>
<evidence type="ECO:0000313" key="5">
    <source>
        <dbReference type="Proteomes" id="UP001165085"/>
    </source>
</evidence>
<dbReference type="PROSITE" id="PS50076">
    <property type="entry name" value="DNAJ_2"/>
    <property type="match status" value="1"/>
</dbReference>
<dbReference type="Gene3D" id="1.10.287.110">
    <property type="entry name" value="DnaJ domain"/>
    <property type="match status" value="1"/>
</dbReference>
<accession>A0A9W7AVI8</accession>
<keyword evidence="2" id="KW-0732">Signal</keyword>
<name>A0A9W7AVI8_9STRA</name>
<feature type="transmembrane region" description="Helical" evidence="1">
    <location>
        <begin position="164"/>
        <end position="185"/>
    </location>
</feature>
<dbReference type="AlphaFoldDB" id="A0A9W7AVI8"/>
<evidence type="ECO:0000259" key="3">
    <source>
        <dbReference type="PROSITE" id="PS50076"/>
    </source>
</evidence>
<evidence type="ECO:0000256" key="1">
    <source>
        <dbReference type="SAM" id="Phobius"/>
    </source>
</evidence>
<evidence type="ECO:0000313" key="4">
    <source>
        <dbReference type="EMBL" id="GMH77371.1"/>
    </source>
</evidence>